<name>A0A2G4YNQ6_9PROT</name>
<evidence type="ECO:0000313" key="2">
    <source>
        <dbReference type="Proteomes" id="UP000229730"/>
    </source>
</evidence>
<dbReference type="InParanoid" id="A0A2G4YNQ6"/>
<gene>
    <name evidence="1" type="ORF">CRD36_14485</name>
</gene>
<reference evidence="1 2" key="1">
    <citation type="submission" date="2017-10" db="EMBL/GenBank/DDBJ databases">
        <title>Frigbacter circumglobatus gen. nov. sp. nov., isolated from sediment cultured in situ.</title>
        <authorList>
            <person name="Zhao Z."/>
        </authorList>
    </citation>
    <scope>NUCLEOTIDE SEQUENCE [LARGE SCALE GENOMIC DNA]</scope>
    <source>
        <strain evidence="1 2">ZYL</strain>
    </source>
</reference>
<organism evidence="1 2">
    <name type="scientific">Paremcibacter congregatus</name>
    <dbReference type="NCBI Taxonomy" id="2043170"/>
    <lineage>
        <taxon>Bacteria</taxon>
        <taxon>Pseudomonadati</taxon>
        <taxon>Pseudomonadota</taxon>
        <taxon>Alphaproteobacteria</taxon>
        <taxon>Emcibacterales</taxon>
        <taxon>Emcibacteraceae</taxon>
        <taxon>Paremcibacter</taxon>
    </lineage>
</organism>
<comment type="caution">
    <text evidence="1">The sequence shown here is derived from an EMBL/GenBank/DDBJ whole genome shotgun (WGS) entry which is preliminary data.</text>
</comment>
<dbReference type="Proteomes" id="UP000229730">
    <property type="component" value="Unassembled WGS sequence"/>
</dbReference>
<accession>A0A2G4YNQ6</accession>
<dbReference type="RefSeq" id="WP_099474530.1">
    <property type="nucleotide sequence ID" value="NZ_CP041025.1"/>
</dbReference>
<protein>
    <submittedName>
        <fullName evidence="1">Uncharacterized protein</fullName>
    </submittedName>
</protein>
<dbReference type="EMBL" id="PDEM01000030">
    <property type="protein sequence ID" value="PHZ83937.1"/>
    <property type="molecule type" value="Genomic_DNA"/>
</dbReference>
<evidence type="ECO:0000313" key="1">
    <source>
        <dbReference type="EMBL" id="PHZ83937.1"/>
    </source>
</evidence>
<dbReference type="AlphaFoldDB" id="A0A2G4YNQ6"/>
<dbReference type="OrthoDB" id="5141140at2"/>
<sequence length="527" mass="59679">MPIVNIPLFIKNMGHKILGFILNIEEDVALGVLNGQYDISEEKAEVLKGFIKICRRLRMQGIDQGDVDFSVFHTLPQILQDNRHIFNIWHEQLGGEKVHVDIPDPVASSASKIALEVFPLFLINLPTNSHFFMNTFSHLSSLTYQLHERQILIDSIMADRSLAKLFTNVGENEMDTHCQYMASSGRGGGLQLAVFPETLIANTYELMKMRGNISRDALLASVAENIEMLRNLGEGKQIEVPAFVGFHNVGLDDFSEMEIENGKIRTYNEEILSLIPNQARPSILGGQNKILGLVLEYKYPYEIILGEQQGSKNWPPQLEQARKKLALFQENLSFALALAINRTPAIGINQAWSLVFDPLSHGTNISWGNSVKSPMPHYLLKSDEIEAITYWSKIINDSDDEKIRLAIRRILSSINERMNPIDGFIDSIIAWENLFGGNAELSYRISVSIAKLLKENSEERLELQSKVVKYYTERSKIVHGVKEISHDDAVKKRDECLQIALDAIKKLYKEHHDLLSDTERSKKLALL</sequence>
<keyword evidence="2" id="KW-1185">Reference proteome</keyword>
<proteinExistence type="predicted"/>